<dbReference type="AlphaFoldDB" id="A0AAW5HMC2"/>
<comment type="caution">
    <text evidence="1">The sequence shown here is derived from an EMBL/GenBank/DDBJ whole genome shotgun (WGS) entry which is preliminary data.</text>
</comment>
<gene>
    <name evidence="1" type="ORF">M8C81_16635</name>
</gene>
<proteinExistence type="predicted"/>
<protein>
    <submittedName>
        <fullName evidence="1">XRE family transcriptional regulator</fullName>
    </submittedName>
</protein>
<reference evidence="1" key="1">
    <citation type="submission" date="2022-05" db="EMBL/GenBank/DDBJ databases">
        <authorList>
            <person name="Yi M."/>
        </authorList>
    </citation>
    <scope>NUCLEOTIDE SEQUENCE</scope>
    <source>
        <strain evidence="1">DS2</strain>
    </source>
</reference>
<name>A0AAW5HMC2_PSEPU</name>
<evidence type="ECO:0000313" key="2">
    <source>
        <dbReference type="Proteomes" id="UP001202943"/>
    </source>
</evidence>
<dbReference type="EMBL" id="JAMHFX010000188">
    <property type="protein sequence ID" value="MCO1622229.1"/>
    <property type="molecule type" value="Genomic_DNA"/>
</dbReference>
<organism evidence="1 2">
    <name type="scientific">Pseudomonas putida</name>
    <name type="common">Arthrobacter siderocapsulatus</name>
    <dbReference type="NCBI Taxonomy" id="303"/>
    <lineage>
        <taxon>Bacteria</taxon>
        <taxon>Pseudomonadati</taxon>
        <taxon>Pseudomonadota</taxon>
        <taxon>Gammaproteobacteria</taxon>
        <taxon>Pseudomonadales</taxon>
        <taxon>Pseudomonadaceae</taxon>
        <taxon>Pseudomonas</taxon>
    </lineage>
</organism>
<reference evidence="1" key="2">
    <citation type="submission" date="2023-08" db="EMBL/GenBank/DDBJ databases">
        <title>Isolation, Identification, Denitrification Characteristics of A Highly Efficient Aerobic Denitrifying Bacterial Strain DS2.</title>
        <authorList>
            <person name="Wang H."/>
        </authorList>
    </citation>
    <scope>NUCLEOTIDE SEQUENCE</scope>
    <source>
        <strain evidence="1">DS2</strain>
    </source>
</reference>
<evidence type="ECO:0000313" key="1">
    <source>
        <dbReference type="EMBL" id="MCO1622229.1"/>
    </source>
</evidence>
<accession>A0AAW5HMC2</accession>
<dbReference type="Proteomes" id="UP001202943">
    <property type="component" value="Unassembled WGS sequence"/>
</dbReference>
<sequence length="97" mass="10680">MKRIKHYDPPSAGDLARLKEDLKFTSPQMADLAGLTQGAQWRKYTGGAAPRELGMQMHFYMAALLTLGEEELDRIADLMRSHGADVELGPLPAGPTR</sequence>
<dbReference type="RefSeq" id="WP_008099731.1">
    <property type="nucleotide sequence ID" value="NZ_JAMHFX010000188.1"/>
</dbReference>